<evidence type="ECO:0000313" key="1">
    <source>
        <dbReference type="EMBL" id="KAL3502474.1"/>
    </source>
</evidence>
<gene>
    <name evidence="1" type="ORF">ACH5RR_036923</name>
</gene>
<protein>
    <submittedName>
        <fullName evidence="1">Uncharacterized protein</fullName>
    </submittedName>
</protein>
<reference evidence="1 2" key="1">
    <citation type="submission" date="2024-11" db="EMBL/GenBank/DDBJ databases">
        <title>A near-complete genome assembly of Cinchona calisaya.</title>
        <authorList>
            <person name="Lian D.C."/>
            <person name="Zhao X.W."/>
            <person name="Wei L."/>
        </authorList>
    </citation>
    <scope>NUCLEOTIDE SEQUENCE [LARGE SCALE GENOMIC DNA]</scope>
    <source>
        <tissue evidence="1">Nenye</tissue>
    </source>
</reference>
<dbReference type="Proteomes" id="UP001630127">
    <property type="component" value="Unassembled WGS sequence"/>
</dbReference>
<sequence length="151" mass="17133">MMQNLNPNHMKMEILNLRLIKMAPNQSSGFLRSQPTSPMHTIALMQSKIRRIVRLLSLVDRVLLEDVNSNPVKVTSASNQPCYIQRKSPQNAAISDQLVKHVVVEEMVHRVNQSLSPISANVAQRIQTEVFDDVEIPSTNKMFHAVIDDQH</sequence>
<keyword evidence="2" id="KW-1185">Reference proteome</keyword>
<accession>A0ABD2Y927</accession>
<evidence type="ECO:0000313" key="2">
    <source>
        <dbReference type="Proteomes" id="UP001630127"/>
    </source>
</evidence>
<comment type="caution">
    <text evidence="1">The sequence shown here is derived from an EMBL/GenBank/DDBJ whole genome shotgun (WGS) entry which is preliminary data.</text>
</comment>
<name>A0ABD2Y927_9GENT</name>
<dbReference type="AlphaFoldDB" id="A0ABD2Y927"/>
<proteinExistence type="predicted"/>
<dbReference type="EMBL" id="JBJUIK010000015">
    <property type="protein sequence ID" value="KAL3502474.1"/>
    <property type="molecule type" value="Genomic_DNA"/>
</dbReference>
<organism evidence="1 2">
    <name type="scientific">Cinchona calisaya</name>
    <dbReference type="NCBI Taxonomy" id="153742"/>
    <lineage>
        <taxon>Eukaryota</taxon>
        <taxon>Viridiplantae</taxon>
        <taxon>Streptophyta</taxon>
        <taxon>Embryophyta</taxon>
        <taxon>Tracheophyta</taxon>
        <taxon>Spermatophyta</taxon>
        <taxon>Magnoliopsida</taxon>
        <taxon>eudicotyledons</taxon>
        <taxon>Gunneridae</taxon>
        <taxon>Pentapetalae</taxon>
        <taxon>asterids</taxon>
        <taxon>lamiids</taxon>
        <taxon>Gentianales</taxon>
        <taxon>Rubiaceae</taxon>
        <taxon>Cinchonoideae</taxon>
        <taxon>Cinchoneae</taxon>
        <taxon>Cinchona</taxon>
    </lineage>
</organism>